<evidence type="ECO:0000313" key="2">
    <source>
        <dbReference type="EMBL" id="TDY13438.1"/>
    </source>
</evidence>
<organism evidence="2 3">
    <name type="scientific">Meridianimaribacter flavus</name>
    <dbReference type="NCBI Taxonomy" id="571115"/>
    <lineage>
        <taxon>Bacteria</taxon>
        <taxon>Pseudomonadati</taxon>
        <taxon>Bacteroidota</taxon>
        <taxon>Flavobacteriia</taxon>
        <taxon>Flavobacteriales</taxon>
        <taxon>Flavobacteriaceae</taxon>
        <taxon>Meridianimaribacter</taxon>
    </lineage>
</organism>
<keyword evidence="2" id="KW-0540">Nuclease</keyword>
<proteinExistence type="predicted"/>
<dbReference type="Pfam" id="PF13391">
    <property type="entry name" value="HNH_2"/>
    <property type="match status" value="1"/>
</dbReference>
<reference evidence="2 3" key="1">
    <citation type="submission" date="2019-03" db="EMBL/GenBank/DDBJ databases">
        <title>Genomic Encyclopedia of Type Strains, Phase III (KMG-III): the genomes of soil and plant-associated and newly described type strains.</title>
        <authorList>
            <person name="Whitman W."/>
        </authorList>
    </citation>
    <scope>NUCLEOTIDE SEQUENCE [LARGE SCALE GENOMIC DNA]</scope>
    <source>
        <strain evidence="2 3">CGMCC 1.10957</strain>
    </source>
</reference>
<accession>A0ABY2G842</accession>
<feature type="domain" description="HNH nuclease" evidence="1">
    <location>
        <begin position="148"/>
        <end position="198"/>
    </location>
</feature>
<dbReference type="RefSeq" id="WP_134198248.1">
    <property type="nucleotide sequence ID" value="NZ_SOQZ01000001.1"/>
</dbReference>
<gene>
    <name evidence="2" type="ORF">A8975_0027</name>
</gene>
<evidence type="ECO:0000313" key="3">
    <source>
        <dbReference type="Proteomes" id="UP000294930"/>
    </source>
</evidence>
<dbReference type="InterPro" id="IPR003615">
    <property type="entry name" value="HNH_nuc"/>
</dbReference>
<dbReference type="GO" id="GO:0004519">
    <property type="term" value="F:endonuclease activity"/>
    <property type="evidence" value="ECO:0007669"/>
    <property type="project" value="UniProtKB-KW"/>
</dbReference>
<sequence>MRRNWTREELILAFNLYCKIPFGKYNQRTKEVIHLANLIQRTPSAVAFKLVNFASLDPYHQKRGVSGMKNAGKLDREIYQEFSNNWDDLIYESEILLNEKEGNDSLQKQAIKELENLKEGKDISRVVKTRVNQSFFRTVVLNIYSQKCAVSNIDLPELLIASHIIPWSANKKERLNPSNGICLSPLYDKLFDKGLMTITNNFEIAFSSRLEKLSDKSSFENFIKKFEGNTINTPEKFFPREDFLEFHRKEIFIS</sequence>
<keyword evidence="3" id="KW-1185">Reference proteome</keyword>
<evidence type="ECO:0000259" key="1">
    <source>
        <dbReference type="Pfam" id="PF13391"/>
    </source>
</evidence>
<name>A0ABY2G842_9FLAO</name>
<comment type="caution">
    <text evidence="2">The sequence shown here is derived from an EMBL/GenBank/DDBJ whole genome shotgun (WGS) entry which is preliminary data.</text>
</comment>
<dbReference type="Proteomes" id="UP000294930">
    <property type="component" value="Unassembled WGS sequence"/>
</dbReference>
<keyword evidence="2" id="KW-0378">Hydrolase</keyword>
<protein>
    <submittedName>
        <fullName evidence="2">Restriction endonuclease</fullName>
    </submittedName>
</protein>
<dbReference type="EMBL" id="SOQZ01000001">
    <property type="protein sequence ID" value="TDY13438.1"/>
    <property type="molecule type" value="Genomic_DNA"/>
</dbReference>
<keyword evidence="2" id="KW-0255">Endonuclease</keyword>